<dbReference type="Proteomes" id="UP001212841">
    <property type="component" value="Unassembled WGS sequence"/>
</dbReference>
<dbReference type="EMBL" id="JADGJD010001830">
    <property type="protein sequence ID" value="KAJ3037430.1"/>
    <property type="molecule type" value="Genomic_DNA"/>
</dbReference>
<name>A0AAD5S4B2_9FUNG</name>
<dbReference type="InterPro" id="IPR035979">
    <property type="entry name" value="RBD_domain_sf"/>
</dbReference>
<sequence>METVYRIPQVREKQHITEPTAHLRETPSRIVRRGEDFDASKADQPPNGATTSAWDTPERPGAERFATGANWERISDQDPIFSNSRRSVSNERWGDTPTPSPMEAHYRGRNNSTSPPKRASQATRNVWADSPQKGYPISSNNARFNNPTLTIQSPPTATDRPRPTKPFYQTPFQSYPTHSQFPCAQAKTPNPFLAGSYPHAAPAAGGRAYLNSFAPPGTNKTVVLKDLLERMGTGIPDHWSPVNRTPFDHLGRERVQWDWSKWEEVKDGYCLFIHGLPYGCTRKDLLDLNDKLKLEAMDMRVGETELQRPLGIGVGLYRTEEDANISFVTLNGYTICGRTLTVSREFNWPGREITGNVVRFWGPRADEGD</sequence>
<dbReference type="InterPro" id="IPR012677">
    <property type="entry name" value="Nucleotide-bd_a/b_plait_sf"/>
</dbReference>
<evidence type="ECO:0000313" key="3">
    <source>
        <dbReference type="Proteomes" id="UP001212841"/>
    </source>
</evidence>
<dbReference type="SUPFAM" id="SSF54928">
    <property type="entry name" value="RNA-binding domain, RBD"/>
    <property type="match status" value="1"/>
</dbReference>
<dbReference type="Gene3D" id="3.30.70.330">
    <property type="match status" value="1"/>
</dbReference>
<dbReference type="GO" id="GO:0003676">
    <property type="term" value="F:nucleic acid binding"/>
    <property type="evidence" value="ECO:0007669"/>
    <property type="project" value="InterPro"/>
</dbReference>
<feature type="compositionally biased region" description="Polar residues" evidence="1">
    <location>
        <begin position="137"/>
        <end position="156"/>
    </location>
</feature>
<evidence type="ECO:0008006" key="4">
    <source>
        <dbReference type="Google" id="ProtNLM"/>
    </source>
</evidence>
<protein>
    <recommendedName>
        <fullName evidence="4">RRM domain-containing protein</fullName>
    </recommendedName>
</protein>
<comment type="caution">
    <text evidence="2">The sequence shown here is derived from an EMBL/GenBank/DDBJ whole genome shotgun (WGS) entry which is preliminary data.</text>
</comment>
<feature type="compositionally biased region" description="Polar residues" evidence="1">
    <location>
        <begin position="109"/>
        <end position="124"/>
    </location>
</feature>
<evidence type="ECO:0000256" key="1">
    <source>
        <dbReference type="SAM" id="MobiDB-lite"/>
    </source>
</evidence>
<dbReference type="AlphaFoldDB" id="A0AAD5S4B2"/>
<proteinExistence type="predicted"/>
<reference evidence="2" key="1">
    <citation type="submission" date="2020-05" db="EMBL/GenBank/DDBJ databases">
        <title>Phylogenomic resolution of chytrid fungi.</title>
        <authorList>
            <person name="Stajich J.E."/>
            <person name="Amses K."/>
            <person name="Simmons R."/>
            <person name="Seto K."/>
            <person name="Myers J."/>
            <person name="Bonds A."/>
            <person name="Quandt C.A."/>
            <person name="Barry K."/>
            <person name="Liu P."/>
            <person name="Grigoriev I."/>
            <person name="Longcore J.E."/>
            <person name="James T.Y."/>
        </authorList>
    </citation>
    <scope>NUCLEOTIDE SEQUENCE</scope>
    <source>
        <strain evidence="2">JEL0318</strain>
    </source>
</reference>
<evidence type="ECO:0000313" key="2">
    <source>
        <dbReference type="EMBL" id="KAJ3037430.1"/>
    </source>
</evidence>
<feature type="region of interest" description="Disordered" evidence="1">
    <location>
        <begin position="75"/>
        <end position="162"/>
    </location>
</feature>
<gene>
    <name evidence="2" type="ORF">HK097_003515</name>
</gene>
<feature type="region of interest" description="Disordered" evidence="1">
    <location>
        <begin position="13"/>
        <end position="62"/>
    </location>
</feature>
<feature type="compositionally biased region" description="Basic and acidic residues" evidence="1">
    <location>
        <begin position="13"/>
        <end position="41"/>
    </location>
</feature>
<keyword evidence="3" id="KW-1185">Reference proteome</keyword>
<accession>A0AAD5S4B2</accession>
<organism evidence="2 3">
    <name type="scientific">Rhizophlyctis rosea</name>
    <dbReference type="NCBI Taxonomy" id="64517"/>
    <lineage>
        <taxon>Eukaryota</taxon>
        <taxon>Fungi</taxon>
        <taxon>Fungi incertae sedis</taxon>
        <taxon>Chytridiomycota</taxon>
        <taxon>Chytridiomycota incertae sedis</taxon>
        <taxon>Chytridiomycetes</taxon>
        <taxon>Rhizophlyctidales</taxon>
        <taxon>Rhizophlyctidaceae</taxon>
        <taxon>Rhizophlyctis</taxon>
    </lineage>
</organism>